<dbReference type="eggNOG" id="ENOG502SWFE">
    <property type="taxonomic scope" value="Eukaryota"/>
</dbReference>
<organism evidence="2 3">
    <name type="scientific">Glarea lozoyensis (strain ATCC 20868 / MF5171)</name>
    <dbReference type="NCBI Taxonomy" id="1116229"/>
    <lineage>
        <taxon>Eukaryota</taxon>
        <taxon>Fungi</taxon>
        <taxon>Dikarya</taxon>
        <taxon>Ascomycota</taxon>
        <taxon>Pezizomycotina</taxon>
        <taxon>Leotiomycetes</taxon>
        <taxon>Helotiales</taxon>
        <taxon>Helotiaceae</taxon>
        <taxon>Glarea</taxon>
    </lineage>
</organism>
<proteinExistence type="predicted"/>
<name>S3CMJ2_GLAL2</name>
<feature type="compositionally biased region" description="Polar residues" evidence="1">
    <location>
        <begin position="305"/>
        <end position="327"/>
    </location>
</feature>
<sequence length="702" mass="73022">MAKPTSIGTVQLHYWPTGSVTRNHTYPTKRVIPELGVTMVSPSLYYVINTMVAVDKCNTPRREWGHVANYVTSYPITKVTTLQPFGNDYTNEQGSLTRNNTRIGPGRRLHLNDLADDCATVKKVPWRNRVQEKNYDPRCNPILEWRTDLIHLKGHTEIPWPRKCGARMFGGNFGIFDPPVPVLPCTAKDCKNHGADTVVAAPPPPQITEPPAPNDDDDDSEGSSPTAEPGQGAPLPGPTPTATLGESVPDPSPDPDDDDWTGNPPANNPQDDGPEPADPNSQPGNQPANNPQNNDPNSQPGNQPVNNPHNNDPNSQTGNQPNNNPAIVSSANIVVPAAASNTQQLAAPSSPTLIAPPNNDPNVPAPTPVTTPVPIATLQDGYVISAAPGAQNVVVGSHTFSLNGPAITVESHGVMSLAPTGLVVVHNDATSTYAIPAAAPVPAPTAVYSGQPLTVGSPAITIPGEGVVSLSPSGIVIINNGITTTKALPHPTKPLFTLATVFNGQTLTLNAPATFIPGIGTISLSPSGVIIVNNGITITSTLPNFAPTPTPTFTYPLPPITITVAGETHTLSAISPSTCIIDNQTLVHSGPLATLAGHQVVALTDEGVQFQIPGGGVTTVSLEPPQASSLTDLASASLTSVEISMSVTRGGGVFAGTTSATPTTTGLGAVIYGMQNSGVSCYTRIWAKIFGFVVGVGVLLVW</sequence>
<dbReference type="EMBL" id="KE145370">
    <property type="protein sequence ID" value="EPE26429.1"/>
    <property type="molecule type" value="Genomic_DNA"/>
</dbReference>
<feature type="compositionally biased region" description="Low complexity" evidence="1">
    <location>
        <begin position="229"/>
        <end position="245"/>
    </location>
</feature>
<feature type="region of interest" description="Disordered" evidence="1">
    <location>
        <begin position="342"/>
        <end position="365"/>
    </location>
</feature>
<dbReference type="KEGG" id="glz:GLAREA_02342"/>
<evidence type="ECO:0000313" key="3">
    <source>
        <dbReference type="Proteomes" id="UP000016922"/>
    </source>
</evidence>
<dbReference type="OrthoDB" id="3944128at2759"/>
<gene>
    <name evidence="2" type="ORF">GLAREA_02342</name>
</gene>
<feature type="region of interest" description="Disordered" evidence="1">
    <location>
        <begin position="196"/>
        <end position="327"/>
    </location>
</feature>
<evidence type="ECO:0000256" key="1">
    <source>
        <dbReference type="SAM" id="MobiDB-lite"/>
    </source>
</evidence>
<dbReference type="HOGENOM" id="CLU_392802_0_0_1"/>
<dbReference type="AlphaFoldDB" id="S3CMJ2"/>
<protein>
    <submittedName>
        <fullName evidence="2">Uncharacterized protein</fullName>
    </submittedName>
</protein>
<dbReference type="GeneID" id="19461399"/>
<evidence type="ECO:0000313" key="2">
    <source>
        <dbReference type="EMBL" id="EPE26429.1"/>
    </source>
</evidence>
<feature type="compositionally biased region" description="Pro residues" evidence="1">
    <location>
        <begin position="201"/>
        <end position="213"/>
    </location>
</feature>
<dbReference type="Proteomes" id="UP000016922">
    <property type="component" value="Unassembled WGS sequence"/>
</dbReference>
<dbReference type="RefSeq" id="XP_008085619.1">
    <property type="nucleotide sequence ID" value="XM_008087428.1"/>
</dbReference>
<feature type="compositionally biased region" description="Low complexity" evidence="1">
    <location>
        <begin position="279"/>
        <end position="304"/>
    </location>
</feature>
<reference evidence="2 3" key="1">
    <citation type="journal article" date="2013" name="BMC Genomics">
        <title>Genomics-driven discovery of the pneumocandin biosynthetic gene cluster in the fungus Glarea lozoyensis.</title>
        <authorList>
            <person name="Chen L."/>
            <person name="Yue Q."/>
            <person name="Zhang X."/>
            <person name="Xiang M."/>
            <person name="Wang C."/>
            <person name="Li S."/>
            <person name="Che Y."/>
            <person name="Ortiz-Lopez F.J."/>
            <person name="Bills G.F."/>
            <person name="Liu X."/>
            <person name="An Z."/>
        </authorList>
    </citation>
    <scope>NUCLEOTIDE SEQUENCE [LARGE SCALE GENOMIC DNA]</scope>
    <source>
        <strain evidence="3">ATCC 20868 / MF5171</strain>
    </source>
</reference>
<keyword evidence="3" id="KW-1185">Reference proteome</keyword>
<accession>S3CMJ2</accession>
<feature type="compositionally biased region" description="Polar residues" evidence="1">
    <location>
        <begin position="342"/>
        <end position="352"/>
    </location>
</feature>